<feature type="transmembrane region" description="Helical" evidence="8">
    <location>
        <begin position="87"/>
        <end position="105"/>
    </location>
</feature>
<dbReference type="GO" id="GO:0005886">
    <property type="term" value="C:plasma membrane"/>
    <property type="evidence" value="ECO:0007669"/>
    <property type="project" value="UniProtKB-SubCell"/>
</dbReference>
<keyword evidence="2" id="KW-1003">Cell membrane</keyword>
<feature type="transmembrane region" description="Helical" evidence="8">
    <location>
        <begin position="215"/>
        <end position="235"/>
    </location>
</feature>
<proteinExistence type="predicted"/>
<name>A0A2G9XDM5_UNCKA</name>
<gene>
    <name evidence="10" type="ORF">COX53_01600</name>
</gene>
<feature type="transmembrane region" description="Helical" evidence="8">
    <location>
        <begin position="174"/>
        <end position="203"/>
    </location>
</feature>
<feature type="domain" description="Glycosyltransferase RgtA/B/C/D-like" evidence="9">
    <location>
        <begin position="76"/>
        <end position="232"/>
    </location>
</feature>
<comment type="caution">
    <text evidence="10">The sequence shown here is derived from an EMBL/GenBank/DDBJ whole genome shotgun (WGS) entry which is preliminary data.</text>
</comment>
<keyword evidence="6 8" id="KW-1133">Transmembrane helix</keyword>
<dbReference type="EMBL" id="PCQY01000020">
    <property type="protein sequence ID" value="PIP04593.1"/>
    <property type="molecule type" value="Genomic_DNA"/>
</dbReference>
<feature type="transmembrane region" description="Helical" evidence="8">
    <location>
        <begin position="355"/>
        <end position="376"/>
    </location>
</feature>
<evidence type="ECO:0000256" key="3">
    <source>
        <dbReference type="ARBA" id="ARBA00022676"/>
    </source>
</evidence>
<dbReference type="InterPro" id="IPR038731">
    <property type="entry name" value="RgtA/B/C-like"/>
</dbReference>
<feature type="transmembrane region" description="Helical" evidence="8">
    <location>
        <begin position="144"/>
        <end position="162"/>
    </location>
</feature>
<dbReference type="InterPro" id="IPR050297">
    <property type="entry name" value="LipidA_mod_glycosyltrf_83"/>
</dbReference>
<dbReference type="Proteomes" id="UP000231388">
    <property type="component" value="Unassembled WGS sequence"/>
</dbReference>
<dbReference type="Pfam" id="PF13231">
    <property type="entry name" value="PMT_2"/>
    <property type="match status" value="1"/>
</dbReference>
<evidence type="ECO:0000256" key="6">
    <source>
        <dbReference type="ARBA" id="ARBA00022989"/>
    </source>
</evidence>
<dbReference type="GO" id="GO:0009103">
    <property type="term" value="P:lipopolysaccharide biosynthetic process"/>
    <property type="evidence" value="ECO:0007669"/>
    <property type="project" value="UniProtKB-ARBA"/>
</dbReference>
<evidence type="ECO:0000313" key="10">
    <source>
        <dbReference type="EMBL" id="PIP04593.1"/>
    </source>
</evidence>
<evidence type="ECO:0000256" key="4">
    <source>
        <dbReference type="ARBA" id="ARBA00022679"/>
    </source>
</evidence>
<evidence type="ECO:0000256" key="7">
    <source>
        <dbReference type="ARBA" id="ARBA00023136"/>
    </source>
</evidence>
<comment type="subcellular location">
    <subcellularLocation>
        <location evidence="1">Cell membrane</location>
        <topology evidence="1">Multi-pass membrane protein</topology>
    </subcellularLocation>
</comment>
<evidence type="ECO:0000256" key="5">
    <source>
        <dbReference type="ARBA" id="ARBA00022692"/>
    </source>
</evidence>
<dbReference type="AlphaFoldDB" id="A0A2G9XDM5"/>
<evidence type="ECO:0000259" key="9">
    <source>
        <dbReference type="Pfam" id="PF13231"/>
    </source>
</evidence>
<evidence type="ECO:0000256" key="2">
    <source>
        <dbReference type="ARBA" id="ARBA00022475"/>
    </source>
</evidence>
<dbReference type="GO" id="GO:0016763">
    <property type="term" value="F:pentosyltransferase activity"/>
    <property type="evidence" value="ECO:0007669"/>
    <property type="project" value="TreeGrafter"/>
</dbReference>
<feature type="transmembrane region" description="Helical" evidence="8">
    <location>
        <begin position="111"/>
        <end position="132"/>
    </location>
</feature>
<keyword evidence="3" id="KW-0328">Glycosyltransferase</keyword>
<evidence type="ECO:0000256" key="1">
    <source>
        <dbReference type="ARBA" id="ARBA00004651"/>
    </source>
</evidence>
<keyword evidence="4" id="KW-0808">Transferase</keyword>
<keyword evidence="5 8" id="KW-0812">Transmembrane</keyword>
<feature type="transmembrane region" description="Helical" evidence="8">
    <location>
        <begin position="280"/>
        <end position="298"/>
    </location>
</feature>
<keyword evidence="7 8" id="KW-0472">Membrane</keyword>
<reference evidence="10 11" key="1">
    <citation type="submission" date="2017-09" db="EMBL/GenBank/DDBJ databases">
        <title>Depth-based differentiation of microbial function through sediment-hosted aquifers and enrichment of novel symbionts in the deep terrestrial subsurface.</title>
        <authorList>
            <person name="Probst A.J."/>
            <person name="Ladd B."/>
            <person name="Jarett J.K."/>
            <person name="Geller-Mcgrath D.E."/>
            <person name="Sieber C.M."/>
            <person name="Emerson J.B."/>
            <person name="Anantharaman K."/>
            <person name="Thomas B.C."/>
            <person name="Malmstrom R."/>
            <person name="Stieglmeier M."/>
            <person name="Klingl A."/>
            <person name="Woyke T."/>
            <person name="Ryan C.M."/>
            <person name="Banfield J.F."/>
        </authorList>
    </citation>
    <scope>NUCLEOTIDE SEQUENCE [LARGE SCALE GENOMIC DNA]</scope>
    <source>
        <strain evidence="10">CG23_combo_of_CG06-09_8_20_14_all_40_14</strain>
    </source>
</reference>
<feature type="transmembrane region" description="Helical" evidence="8">
    <location>
        <begin position="6"/>
        <end position="25"/>
    </location>
</feature>
<feature type="transmembrane region" description="Helical" evidence="8">
    <location>
        <begin position="310"/>
        <end position="328"/>
    </location>
</feature>
<protein>
    <recommendedName>
        <fullName evidence="9">Glycosyltransferase RgtA/B/C/D-like domain-containing protein</fullName>
    </recommendedName>
</protein>
<sequence length="478" mass="54807">MKITLANTSLLLIGAFYIITAFCNLPSLNIGDDEAIYLSASKTLAEDGVYGIKTNYGYIPYWQKIRGGPTIIVPTAILFKIFGFNPFLPRYLNTFISISAGFILFCLTKKLFGQRTALLALFFLSISFYLPIEDTSIYTPINRYLNGEMLALLFLLLFMLAFHKYTKCESAKNLGVSGLLLGLSALTKMHFLIILLPTIIVLYNRTAHYNKNKRLMTFAIATIAALLPLTFWVLWAGEHSELGLYEYTKLFFNFEGKPLSHSIIKWGQNLYGIFQIAPNTLEPIILFPSLALSFYRIINCEDKNKQTKMLLLLTVCFWMVWYCVSAGYPRYLMPGILIGNIFTAWTFTHFLKNKAAVPFFAVTLILVITPALTLTLQRTIKTNETKWVTPLKDAVYELIPKNSKIEIKDFELYSLSKDYQIQTTPSKVDNYDPAYEGFNYIIGGFFDDYSLYEYTLNKHRWEEIYSNGAYRIYKLISL</sequence>
<dbReference type="PANTHER" id="PTHR33908">
    <property type="entry name" value="MANNOSYLTRANSFERASE YKCB-RELATED"/>
    <property type="match status" value="1"/>
</dbReference>
<dbReference type="PANTHER" id="PTHR33908:SF11">
    <property type="entry name" value="MEMBRANE PROTEIN"/>
    <property type="match status" value="1"/>
</dbReference>
<accession>A0A2G9XDM5</accession>
<organism evidence="10 11">
    <name type="scientific">candidate division WWE3 bacterium CG23_combo_of_CG06-09_8_20_14_all_40_14</name>
    <dbReference type="NCBI Taxonomy" id="1975095"/>
    <lineage>
        <taxon>Bacteria</taxon>
        <taxon>Katanobacteria</taxon>
    </lineage>
</organism>
<evidence type="ECO:0000256" key="8">
    <source>
        <dbReference type="SAM" id="Phobius"/>
    </source>
</evidence>
<evidence type="ECO:0000313" key="11">
    <source>
        <dbReference type="Proteomes" id="UP000231388"/>
    </source>
</evidence>